<feature type="binding site" evidence="6">
    <location>
        <position position="219"/>
    </location>
    <ligand>
        <name>Zn(2+)</name>
        <dbReference type="ChEBI" id="CHEBI:29105"/>
        <note>catalytic</note>
    </ligand>
</feature>
<dbReference type="PANTHER" id="PTHR10127:SF780">
    <property type="entry name" value="METALLOENDOPEPTIDASE"/>
    <property type="match status" value="1"/>
</dbReference>
<dbReference type="EC" id="3.4.24.-" evidence="7"/>
<dbReference type="SUPFAM" id="SSF55486">
    <property type="entry name" value="Metalloproteases ('zincins'), catalytic domain"/>
    <property type="match status" value="1"/>
</dbReference>
<reference evidence="9" key="1">
    <citation type="submission" date="2022-01" db="EMBL/GenBank/DDBJ databases">
        <authorList>
            <person name="King R."/>
        </authorList>
    </citation>
    <scope>NUCLEOTIDE SEQUENCE</scope>
</reference>
<evidence type="ECO:0000256" key="5">
    <source>
        <dbReference type="ARBA" id="ARBA00023049"/>
    </source>
</evidence>
<feature type="domain" description="Peptidase M12A" evidence="8">
    <location>
        <begin position="118"/>
        <end position="319"/>
    </location>
</feature>
<evidence type="ECO:0000313" key="10">
    <source>
        <dbReference type="Proteomes" id="UP001153620"/>
    </source>
</evidence>
<dbReference type="PRINTS" id="PR00480">
    <property type="entry name" value="ASTACIN"/>
</dbReference>
<reference evidence="9" key="2">
    <citation type="submission" date="2022-10" db="EMBL/GenBank/DDBJ databases">
        <authorList>
            <consortium name="ENA_rothamsted_submissions"/>
            <consortium name="culmorum"/>
            <person name="King R."/>
        </authorList>
    </citation>
    <scope>NUCLEOTIDE SEQUENCE</scope>
</reference>
<keyword evidence="5 6" id="KW-0482">Metalloprotease</keyword>
<dbReference type="PROSITE" id="PS51864">
    <property type="entry name" value="ASTACIN"/>
    <property type="match status" value="1"/>
</dbReference>
<dbReference type="Gene3D" id="3.40.390.10">
    <property type="entry name" value="Collagenase (Catalytic Domain)"/>
    <property type="match status" value="1"/>
</dbReference>
<dbReference type="GO" id="GO:0006508">
    <property type="term" value="P:proteolysis"/>
    <property type="evidence" value="ECO:0007669"/>
    <property type="project" value="UniProtKB-KW"/>
</dbReference>
<name>A0A9N9S765_9DIPT</name>
<dbReference type="InterPro" id="IPR024079">
    <property type="entry name" value="MetalloPept_cat_dom_sf"/>
</dbReference>
<keyword evidence="1 6" id="KW-0645">Protease</keyword>
<dbReference type="CDD" id="cd04280">
    <property type="entry name" value="ZnMc_astacin_like"/>
    <property type="match status" value="1"/>
</dbReference>
<evidence type="ECO:0000256" key="6">
    <source>
        <dbReference type="PROSITE-ProRule" id="PRU01211"/>
    </source>
</evidence>
<keyword evidence="10" id="KW-1185">Reference proteome</keyword>
<gene>
    <name evidence="9" type="ORF">CHIRRI_LOCUS14676</name>
</gene>
<feature type="chain" id="PRO_5040532384" description="Metalloendopeptidase" evidence="7">
    <location>
        <begin position="18"/>
        <end position="320"/>
    </location>
</feature>
<feature type="active site" evidence="6">
    <location>
        <position position="216"/>
    </location>
</feature>
<comment type="caution">
    <text evidence="6">Lacks conserved residue(s) required for the propagation of feature annotation.</text>
</comment>
<comment type="cofactor">
    <cofactor evidence="6 7">
        <name>Zn(2+)</name>
        <dbReference type="ChEBI" id="CHEBI:29105"/>
    </cofactor>
    <text evidence="6 7">Binds 1 zinc ion per subunit.</text>
</comment>
<evidence type="ECO:0000256" key="7">
    <source>
        <dbReference type="RuleBase" id="RU361183"/>
    </source>
</evidence>
<feature type="binding site" evidence="6">
    <location>
        <position position="225"/>
    </location>
    <ligand>
        <name>Zn(2+)</name>
        <dbReference type="ChEBI" id="CHEBI:29105"/>
        <note>catalytic</note>
    </ligand>
</feature>
<proteinExistence type="predicted"/>
<accession>A0A9N9S765</accession>
<dbReference type="InterPro" id="IPR001506">
    <property type="entry name" value="Peptidase_M12A"/>
</dbReference>
<dbReference type="OrthoDB" id="7784696at2759"/>
<feature type="signal peptide" evidence="7">
    <location>
        <begin position="1"/>
        <end position="17"/>
    </location>
</feature>
<dbReference type="InterPro" id="IPR006026">
    <property type="entry name" value="Peptidase_Metallo"/>
</dbReference>
<dbReference type="InterPro" id="IPR034035">
    <property type="entry name" value="Astacin-like_dom"/>
</dbReference>
<evidence type="ECO:0000256" key="1">
    <source>
        <dbReference type="ARBA" id="ARBA00022670"/>
    </source>
</evidence>
<sequence length="320" mass="37027">MKVILVILHTLLSLTLALPIDNDRIVYPDYKIIEEIVDRFGDYERDPKSLFDDPNLLKSENATAAYLIDDEADTKYEYGTFYQGDMILKDDQMDIINSLRPVNDQAEFNDDSDLGTRTGILWAGYRWPKNSKGTVIVPYVIDSHDFNTFDELKILFAMLDIEKYTCIQFVPRSSERNYVHIHSGVGCNSHLGRQGGRQLISLQRKGCMSRGTIIHELIHALGYDHMQNHNDRDKYVYILWDNIVETQKNNFQKVSPYLFSNFGTQYDFYSVMHYEPYAFSKNGKPTVVPKDSKFNKIIGQRNALSSGDAERINNMYKCYS</sequence>
<feature type="binding site" evidence="6">
    <location>
        <position position="215"/>
    </location>
    <ligand>
        <name>Zn(2+)</name>
        <dbReference type="ChEBI" id="CHEBI:29105"/>
        <note>catalytic</note>
    </ligand>
</feature>
<dbReference type="GO" id="GO:0004222">
    <property type="term" value="F:metalloendopeptidase activity"/>
    <property type="evidence" value="ECO:0007669"/>
    <property type="project" value="UniProtKB-UniRule"/>
</dbReference>
<evidence type="ECO:0000256" key="4">
    <source>
        <dbReference type="ARBA" id="ARBA00022833"/>
    </source>
</evidence>
<evidence type="ECO:0000256" key="3">
    <source>
        <dbReference type="ARBA" id="ARBA00022801"/>
    </source>
</evidence>
<evidence type="ECO:0000313" key="9">
    <source>
        <dbReference type="EMBL" id="CAG9811869.1"/>
    </source>
</evidence>
<dbReference type="EMBL" id="OU895880">
    <property type="protein sequence ID" value="CAG9811869.1"/>
    <property type="molecule type" value="Genomic_DNA"/>
</dbReference>
<keyword evidence="4 6" id="KW-0862">Zinc</keyword>
<dbReference type="Proteomes" id="UP001153620">
    <property type="component" value="Chromosome 4"/>
</dbReference>
<organism evidence="9 10">
    <name type="scientific">Chironomus riparius</name>
    <dbReference type="NCBI Taxonomy" id="315576"/>
    <lineage>
        <taxon>Eukaryota</taxon>
        <taxon>Metazoa</taxon>
        <taxon>Ecdysozoa</taxon>
        <taxon>Arthropoda</taxon>
        <taxon>Hexapoda</taxon>
        <taxon>Insecta</taxon>
        <taxon>Pterygota</taxon>
        <taxon>Neoptera</taxon>
        <taxon>Endopterygota</taxon>
        <taxon>Diptera</taxon>
        <taxon>Nematocera</taxon>
        <taxon>Chironomoidea</taxon>
        <taxon>Chironomidae</taxon>
        <taxon>Chironominae</taxon>
        <taxon>Chironomus</taxon>
    </lineage>
</organism>
<dbReference type="Pfam" id="PF01400">
    <property type="entry name" value="Astacin"/>
    <property type="match status" value="1"/>
</dbReference>
<evidence type="ECO:0000259" key="8">
    <source>
        <dbReference type="PROSITE" id="PS51864"/>
    </source>
</evidence>
<dbReference type="PANTHER" id="PTHR10127">
    <property type="entry name" value="DISCOIDIN, CUB, EGF, LAMININ , AND ZINC METALLOPROTEASE DOMAIN CONTAINING"/>
    <property type="match status" value="1"/>
</dbReference>
<protein>
    <recommendedName>
        <fullName evidence="7">Metalloendopeptidase</fullName>
        <ecNumber evidence="7">3.4.24.-</ecNumber>
    </recommendedName>
</protein>
<keyword evidence="3 6" id="KW-0378">Hydrolase</keyword>
<evidence type="ECO:0000256" key="2">
    <source>
        <dbReference type="ARBA" id="ARBA00022723"/>
    </source>
</evidence>
<dbReference type="SMART" id="SM00235">
    <property type="entry name" value="ZnMc"/>
    <property type="match status" value="1"/>
</dbReference>
<keyword evidence="7" id="KW-0732">Signal</keyword>
<keyword evidence="2 6" id="KW-0479">Metal-binding</keyword>
<dbReference type="AlphaFoldDB" id="A0A9N9S765"/>
<dbReference type="GO" id="GO:0008270">
    <property type="term" value="F:zinc ion binding"/>
    <property type="evidence" value="ECO:0007669"/>
    <property type="project" value="UniProtKB-UniRule"/>
</dbReference>